<feature type="non-terminal residue" evidence="2">
    <location>
        <position position="1"/>
    </location>
</feature>
<evidence type="ECO:0000313" key="3">
    <source>
        <dbReference type="Proteomes" id="UP001328107"/>
    </source>
</evidence>
<dbReference type="AlphaFoldDB" id="A0AAN5IF95"/>
<evidence type="ECO:0000313" key="2">
    <source>
        <dbReference type="EMBL" id="GMR62130.1"/>
    </source>
</evidence>
<keyword evidence="1" id="KW-0732">Signal</keyword>
<sequence length="202" mass="22156">HLVEMKFFILLVALPLASATLSQCEKDFLQKCRNCEAPTLSADPCPLVGYDCDAATEDFKKDNGRFGNDCDSLTCKNSDEVLIVDGVPVPNIACTDNTWRHGQHYTLTTTTAACVKRCDKCTTSKPRGSGYRTTVAAKVEEPTTESVCGTATCPDDYTMWGVPVDKNLNNEEIENAKCSGDKTWTDGNNKYKNVYCVPNDTV</sequence>
<feature type="signal peptide" evidence="1">
    <location>
        <begin position="1"/>
        <end position="19"/>
    </location>
</feature>
<keyword evidence="3" id="KW-1185">Reference proteome</keyword>
<dbReference type="Proteomes" id="UP001328107">
    <property type="component" value="Unassembled WGS sequence"/>
</dbReference>
<reference evidence="3" key="1">
    <citation type="submission" date="2022-10" db="EMBL/GenBank/DDBJ databases">
        <title>Genome assembly of Pristionchus species.</title>
        <authorList>
            <person name="Yoshida K."/>
            <person name="Sommer R.J."/>
        </authorList>
    </citation>
    <scope>NUCLEOTIDE SEQUENCE [LARGE SCALE GENOMIC DNA]</scope>
    <source>
        <strain evidence="3">RS5460</strain>
    </source>
</reference>
<organism evidence="2 3">
    <name type="scientific">Pristionchus mayeri</name>
    <dbReference type="NCBI Taxonomy" id="1317129"/>
    <lineage>
        <taxon>Eukaryota</taxon>
        <taxon>Metazoa</taxon>
        <taxon>Ecdysozoa</taxon>
        <taxon>Nematoda</taxon>
        <taxon>Chromadorea</taxon>
        <taxon>Rhabditida</taxon>
        <taxon>Rhabditina</taxon>
        <taxon>Diplogasteromorpha</taxon>
        <taxon>Diplogasteroidea</taxon>
        <taxon>Neodiplogasteridae</taxon>
        <taxon>Pristionchus</taxon>
    </lineage>
</organism>
<gene>
    <name evidence="2" type="ORF">PMAYCL1PPCAC_32325</name>
</gene>
<dbReference type="EMBL" id="BTRK01000006">
    <property type="protein sequence ID" value="GMR62130.1"/>
    <property type="molecule type" value="Genomic_DNA"/>
</dbReference>
<proteinExistence type="predicted"/>
<protein>
    <submittedName>
        <fullName evidence="2">Uncharacterized protein</fullName>
    </submittedName>
</protein>
<name>A0AAN5IF95_9BILA</name>
<accession>A0AAN5IF95</accession>
<evidence type="ECO:0000256" key="1">
    <source>
        <dbReference type="SAM" id="SignalP"/>
    </source>
</evidence>
<feature type="chain" id="PRO_5042865401" evidence="1">
    <location>
        <begin position="20"/>
        <end position="202"/>
    </location>
</feature>
<comment type="caution">
    <text evidence="2">The sequence shown here is derived from an EMBL/GenBank/DDBJ whole genome shotgun (WGS) entry which is preliminary data.</text>
</comment>